<dbReference type="GO" id="GO:0008168">
    <property type="term" value="F:methyltransferase activity"/>
    <property type="evidence" value="ECO:0007669"/>
    <property type="project" value="UniProtKB-KW"/>
</dbReference>
<dbReference type="Gene3D" id="2.40.50.140">
    <property type="entry name" value="Nucleic acid-binding proteins"/>
    <property type="match status" value="1"/>
</dbReference>
<reference evidence="3 4" key="1">
    <citation type="journal article" date="2019" name="PLoS Biol.">
        <title>Sex chromosomes control vertical transmission of feminizing Wolbachia symbionts in an isopod.</title>
        <authorList>
            <person name="Becking T."/>
            <person name="Chebbi M.A."/>
            <person name="Giraud I."/>
            <person name="Moumen B."/>
            <person name="Laverre T."/>
            <person name="Caubet Y."/>
            <person name="Peccoud J."/>
            <person name="Gilbert C."/>
            <person name="Cordaux R."/>
        </authorList>
    </citation>
    <scope>NUCLEOTIDE SEQUENCE [LARGE SCALE GENOMIC DNA]</scope>
    <source>
        <strain evidence="3">ANa2</strain>
        <tissue evidence="3">Whole body excluding digestive tract and cuticle</tissue>
    </source>
</reference>
<feature type="region of interest" description="Disordered" evidence="2">
    <location>
        <begin position="1"/>
        <end position="27"/>
    </location>
</feature>
<feature type="region of interest" description="Disordered" evidence="2">
    <location>
        <begin position="44"/>
        <end position="77"/>
    </location>
</feature>
<keyword evidence="3" id="KW-0489">Methyltransferase</keyword>
<dbReference type="PANTHER" id="PTHR12150:SF13">
    <property type="entry name" value="METHYLTRANSFERASE C9ORF114-RELATED"/>
    <property type="match status" value="1"/>
</dbReference>
<feature type="region of interest" description="Disordered" evidence="2">
    <location>
        <begin position="93"/>
        <end position="143"/>
    </location>
</feature>
<dbReference type="GO" id="GO:0032259">
    <property type="term" value="P:methylation"/>
    <property type="evidence" value="ECO:0007669"/>
    <property type="project" value="UniProtKB-KW"/>
</dbReference>
<dbReference type="Pfam" id="PF02598">
    <property type="entry name" value="Methyltrn_RNA_3"/>
    <property type="match status" value="1"/>
</dbReference>
<dbReference type="SUPFAM" id="SSF75217">
    <property type="entry name" value="alpha/beta knot"/>
    <property type="match status" value="1"/>
</dbReference>
<evidence type="ECO:0000256" key="1">
    <source>
        <dbReference type="ARBA" id="ARBA00009841"/>
    </source>
</evidence>
<dbReference type="EMBL" id="SEYY01022535">
    <property type="protein sequence ID" value="KAB7495490.1"/>
    <property type="molecule type" value="Genomic_DNA"/>
</dbReference>
<dbReference type="InterPro" id="IPR012340">
    <property type="entry name" value="NA-bd_OB-fold"/>
</dbReference>
<accession>A0A5N5SS89</accession>
<sequence>MTSLDNVTYESPKKKLKKNKKIKDDLAEDETSLNNCNTNEFNEESVTNIKKHKKKKDLSLDNIEGTSPPVKKKKKKLEKSILQDECVIVEPSLNNNTDEFNGEYSTYGKKHKKHKKNKDSTLDILEDTSPPAKKKKKKSEKSISQDECVIVEPSLNINNTVEFNGESATYVKKPKKHKKDKDSSLDILEDISPPKKKKRSEKFILPDGCDIVEPLVENCLETTNFTSNDTSNTNNYKNVKSENNFNEIQSHFYENKAKGLSNKYSEHKLEEKRTYYPDIKETVHLPAKGRHYTISIALPASILKETCLSQVLRTYVIGQLARAACIYSIDEIIVYNDQPSINNENRTFIGMMKMILEYQECPQYLRKDLFPIHQFLKNSGVLNALNAPHHLLAYQWCEYREGIVRSRVSGKCSYADIGLKSDILIDKKLEPGLRVTTRLPPEVETLNKMYGYVVSPDEPRIKKGMYWGYTVRVASCLSEVFKSDRFNTGYDLIIGTSDKGNDVNGVSFKEFSHALILFGGVQGLETAKEADETLKKSDIRSLCHHYVNVCPNQSSRTIRTEEAVLITLATLCPKLTIKGCTKLK</sequence>
<dbReference type="SUPFAM" id="SSF50249">
    <property type="entry name" value="Nucleic acid-binding proteins"/>
    <property type="match status" value="1"/>
</dbReference>
<dbReference type="Proteomes" id="UP000326759">
    <property type="component" value="Unassembled WGS sequence"/>
</dbReference>
<evidence type="ECO:0000313" key="3">
    <source>
        <dbReference type="EMBL" id="KAB7495490.1"/>
    </source>
</evidence>
<evidence type="ECO:0000256" key="2">
    <source>
        <dbReference type="SAM" id="MobiDB-lite"/>
    </source>
</evidence>
<gene>
    <name evidence="3" type="ORF">Anas_03999</name>
</gene>
<keyword evidence="4" id="KW-1185">Reference proteome</keyword>
<dbReference type="PANTHER" id="PTHR12150">
    <property type="entry name" value="CLASS IV SAM-BINDING METHYLTRANSFERASE-RELATED"/>
    <property type="match status" value="1"/>
</dbReference>
<dbReference type="CDD" id="cd18086">
    <property type="entry name" value="HsC9orf114-like"/>
    <property type="match status" value="1"/>
</dbReference>
<protein>
    <submittedName>
        <fullName evidence="3">Putative methyltransferase</fullName>
    </submittedName>
</protein>
<proteinExistence type="inferred from homology"/>
<dbReference type="Gene3D" id="3.40.1280.10">
    <property type="match status" value="1"/>
</dbReference>
<evidence type="ECO:0000313" key="4">
    <source>
        <dbReference type="Proteomes" id="UP000326759"/>
    </source>
</evidence>
<dbReference type="InterPro" id="IPR029026">
    <property type="entry name" value="tRNA_m1G_MTases_N"/>
</dbReference>
<organism evidence="3 4">
    <name type="scientific">Armadillidium nasatum</name>
    <dbReference type="NCBI Taxonomy" id="96803"/>
    <lineage>
        <taxon>Eukaryota</taxon>
        <taxon>Metazoa</taxon>
        <taxon>Ecdysozoa</taxon>
        <taxon>Arthropoda</taxon>
        <taxon>Crustacea</taxon>
        <taxon>Multicrustacea</taxon>
        <taxon>Malacostraca</taxon>
        <taxon>Eumalacostraca</taxon>
        <taxon>Peracarida</taxon>
        <taxon>Isopoda</taxon>
        <taxon>Oniscidea</taxon>
        <taxon>Crinocheta</taxon>
        <taxon>Armadillidiidae</taxon>
        <taxon>Armadillidium</taxon>
    </lineage>
</organism>
<name>A0A5N5SS89_9CRUS</name>
<keyword evidence="3" id="KW-0808">Transferase</keyword>
<dbReference type="InterPro" id="IPR029028">
    <property type="entry name" value="Alpha/beta_knot_MTases"/>
</dbReference>
<dbReference type="InterPro" id="IPR003750">
    <property type="entry name" value="Put_MeTrfase-C9orf114-like"/>
</dbReference>
<comment type="caution">
    <text evidence="3">The sequence shown here is derived from an EMBL/GenBank/DDBJ whole genome shotgun (WGS) entry which is preliminary data.</text>
</comment>
<dbReference type="AlphaFoldDB" id="A0A5N5SS89"/>
<feature type="compositionally biased region" description="Basic residues" evidence="2">
    <location>
        <begin position="108"/>
        <end position="117"/>
    </location>
</feature>
<dbReference type="OrthoDB" id="361029at2759"/>
<comment type="similarity">
    <text evidence="1">Belongs to the class IV-like SAM-binding methyltransferase superfamily.</text>
</comment>